<feature type="transmembrane region" description="Helical" evidence="10">
    <location>
        <begin position="21"/>
        <end position="42"/>
    </location>
</feature>
<keyword evidence="3 10" id="KW-0812">Transmembrane</keyword>
<dbReference type="PANTHER" id="PTHR47019">
    <property type="entry name" value="LIPID II FLIPPASE MURJ"/>
    <property type="match status" value="1"/>
</dbReference>
<feature type="transmembrane region" description="Helical" evidence="10">
    <location>
        <begin position="107"/>
        <end position="125"/>
    </location>
</feature>
<comment type="subcellular location">
    <subcellularLocation>
        <location evidence="1">Cell membrane</location>
        <topology evidence="1">Multi-pass membrane protein</topology>
    </subcellularLocation>
</comment>
<dbReference type="EMBL" id="QEOB01000014">
    <property type="protein sequence ID" value="PVX77968.1"/>
    <property type="molecule type" value="Genomic_DNA"/>
</dbReference>
<feature type="transmembrane region" description="Helical" evidence="10">
    <location>
        <begin position="145"/>
        <end position="161"/>
    </location>
</feature>
<feature type="transmembrane region" description="Helical" evidence="10">
    <location>
        <begin position="370"/>
        <end position="388"/>
    </location>
</feature>
<comment type="similarity">
    <text evidence="9">Belongs to the MurJ/MviN family.</text>
</comment>
<dbReference type="Pfam" id="PF03023">
    <property type="entry name" value="MurJ"/>
    <property type="match status" value="1"/>
</dbReference>
<evidence type="ECO:0000256" key="5">
    <source>
        <dbReference type="ARBA" id="ARBA00022984"/>
    </source>
</evidence>
<evidence type="ECO:0000256" key="4">
    <source>
        <dbReference type="ARBA" id="ARBA00022960"/>
    </source>
</evidence>
<proteinExistence type="inferred from homology"/>
<keyword evidence="7 10" id="KW-0472">Membrane</keyword>
<feature type="transmembrane region" description="Helical" evidence="10">
    <location>
        <begin position="173"/>
        <end position="191"/>
    </location>
</feature>
<comment type="caution">
    <text evidence="11">The sequence shown here is derived from an EMBL/GenBank/DDBJ whole genome shotgun (WGS) entry which is preliminary data.</text>
</comment>
<evidence type="ECO:0000256" key="8">
    <source>
        <dbReference type="ARBA" id="ARBA00060041"/>
    </source>
</evidence>
<keyword evidence="6 10" id="KW-1133">Transmembrane helix</keyword>
<feature type="transmembrane region" description="Helical" evidence="10">
    <location>
        <begin position="282"/>
        <end position="304"/>
    </location>
</feature>
<evidence type="ECO:0000256" key="1">
    <source>
        <dbReference type="ARBA" id="ARBA00004651"/>
    </source>
</evidence>
<dbReference type="InterPro" id="IPR051050">
    <property type="entry name" value="Lipid_II_flippase_MurJ/MviN"/>
</dbReference>
<evidence type="ECO:0000256" key="10">
    <source>
        <dbReference type="SAM" id="Phobius"/>
    </source>
</evidence>
<sequence length="455" mass="49705">MARLRARHSFRFQDSHAMHRRIIQGAAWVSFFVFIGKFAGAFKEMAIAYRYGVSSIVDAYQLTLTLVTWIPGTLVTILSTVLIPTLVRLRHAPPPERREFIAELQGCGLMVSSVITLLLFVFWQPALSIVSGKLSTQTQDIVKELARGIMPIGILTVLISIQSARLQARERHINTLLECVPALTLLATILLTPPSQAIHALMLGTTIGYALQLTWLTVLSGKADQTMVLPKFTLCSREWPKLCMSVGIFSAGQLLMSCVTPVDQYFVAHLGDGAIGSLGYANRLLALVMGMGALAISRAVLPVFSELQRAGDGPRAGRIAWRWTVVTFIGAICVALFASLFSKLAVAMLYQRGAFTSTDTAVVANLLRWGLVQIPFYFPVLVMVQLFASQGRFKAMTIIASINFFVKVIADLCLINWLGLAGIQLATAMMHASSLACYLLFEHVSKGKSKNGGVP</sequence>
<evidence type="ECO:0000256" key="6">
    <source>
        <dbReference type="ARBA" id="ARBA00022989"/>
    </source>
</evidence>
<keyword evidence="2" id="KW-1003">Cell membrane</keyword>
<keyword evidence="12" id="KW-1185">Reference proteome</keyword>
<evidence type="ECO:0000256" key="3">
    <source>
        <dbReference type="ARBA" id="ARBA00022692"/>
    </source>
</evidence>
<feature type="transmembrane region" description="Helical" evidence="10">
    <location>
        <begin position="197"/>
        <end position="221"/>
    </location>
</feature>
<evidence type="ECO:0000256" key="2">
    <source>
        <dbReference type="ARBA" id="ARBA00022475"/>
    </source>
</evidence>
<keyword evidence="5" id="KW-0573">Peptidoglycan synthesis</keyword>
<dbReference type="InterPro" id="IPR004268">
    <property type="entry name" value="MurJ"/>
</dbReference>
<feature type="transmembrane region" description="Helical" evidence="10">
    <location>
        <begin position="395"/>
        <end position="417"/>
    </location>
</feature>
<accession>A0ABX5KGN8</accession>
<dbReference type="PANTHER" id="PTHR47019:SF1">
    <property type="entry name" value="LIPID II FLIPPASE MURJ"/>
    <property type="match status" value="1"/>
</dbReference>
<name>A0ABX5KGN8_9BURK</name>
<organism evidence="11 12">
    <name type="scientific">Paraburkholderia unamae</name>
    <dbReference type="NCBI Taxonomy" id="219649"/>
    <lineage>
        <taxon>Bacteria</taxon>
        <taxon>Pseudomonadati</taxon>
        <taxon>Pseudomonadota</taxon>
        <taxon>Betaproteobacteria</taxon>
        <taxon>Burkholderiales</taxon>
        <taxon>Burkholderiaceae</taxon>
        <taxon>Paraburkholderia</taxon>
    </lineage>
</organism>
<evidence type="ECO:0000256" key="9">
    <source>
        <dbReference type="ARBA" id="ARBA00061532"/>
    </source>
</evidence>
<dbReference type="Proteomes" id="UP000245712">
    <property type="component" value="Unassembled WGS sequence"/>
</dbReference>
<keyword evidence="4" id="KW-0133">Cell shape</keyword>
<feature type="transmembrane region" description="Helical" evidence="10">
    <location>
        <begin position="62"/>
        <end position="87"/>
    </location>
</feature>
<evidence type="ECO:0000313" key="12">
    <source>
        <dbReference type="Proteomes" id="UP000245712"/>
    </source>
</evidence>
<protein>
    <submittedName>
        <fullName evidence="11">Peptidoglycan biosynthesis protein MviN/MurJ (Putative lipid II flippase)</fullName>
    </submittedName>
</protein>
<evidence type="ECO:0000256" key="7">
    <source>
        <dbReference type="ARBA" id="ARBA00023136"/>
    </source>
</evidence>
<reference evidence="11 12" key="1">
    <citation type="submission" date="2018-05" db="EMBL/GenBank/DDBJ databases">
        <title>Genomic Encyclopedia of Type Strains, Phase IV (KMG-V): Genome sequencing to study the core and pangenomes of soil and plant-associated prokaryotes.</title>
        <authorList>
            <person name="Whitman W."/>
        </authorList>
    </citation>
    <scope>NUCLEOTIDE SEQUENCE [LARGE SCALE GENOMIC DNA]</scope>
    <source>
        <strain evidence="11 12">SCZa-39</strain>
    </source>
</reference>
<evidence type="ECO:0000313" key="11">
    <source>
        <dbReference type="EMBL" id="PVX77968.1"/>
    </source>
</evidence>
<feature type="transmembrane region" description="Helical" evidence="10">
    <location>
        <begin position="325"/>
        <end position="350"/>
    </location>
</feature>
<gene>
    <name evidence="11" type="ORF">C7402_114199</name>
</gene>
<comment type="function">
    <text evidence="8">Involved in peptidoglycan biosynthesis. Transports lipid-linked peptidoglycan precursors from the inner to the outer leaflet of the cytoplasmic membrane.</text>
</comment>